<feature type="compositionally biased region" description="Polar residues" evidence="1">
    <location>
        <begin position="1"/>
        <end position="10"/>
    </location>
</feature>
<organism evidence="2 3">
    <name type="scientific">Exophiala viscosa</name>
    <dbReference type="NCBI Taxonomy" id="2486360"/>
    <lineage>
        <taxon>Eukaryota</taxon>
        <taxon>Fungi</taxon>
        <taxon>Dikarya</taxon>
        <taxon>Ascomycota</taxon>
        <taxon>Pezizomycotina</taxon>
        <taxon>Eurotiomycetes</taxon>
        <taxon>Chaetothyriomycetidae</taxon>
        <taxon>Chaetothyriales</taxon>
        <taxon>Herpotrichiellaceae</taxon>
        <taxon>Exophiala</taxon>
    </lineage>
</organism>
<accession>A0AAN6DQ08</accession>
<proteinExistence type="predicted"/>
<gene>
    <name evidence="2" type="ORF">EDD36DRAFT_302480</name>
</gene>
<feature type="region of interest" description="Disordered" evidence="1">
    <location>
        <begin position="100"/>
        <end position="141"/>
    </location>
</feature>
<evidence type="ECO:0000313" key="3">
    <source>
        <dbReference type="Proteomes" id="UP001203852"/>
    </source>
</evidence>
<sequence>MSSEPGQSMPAQWIELSPLSTCSSSRPRPSQTGPPPTRSPVPRSRSPSVSPSHAPTMQKAETQVVNIKKPDTRKKNLPSPHAVNKSRIKSALMLNRLSRAKKREHGLTQKMTDIKQGKEKGRQKIEELRTRQEQARLTREEQESLFENARKAFEEAQAKYQAEQDSLSHTQEVVESFCTTIGDEEDSVARFSSDERDIAKEIESLREQAARQAEFLDVKPFDLTVLAKHSVTHPAFHTKLVKIAQGAATHTARRDVKAKLFDTLTGATADEFKALAKKILSAQKEMAGGTGAERPLEARPSHSIDTSSHALKRKASSSRPKNTSKSPDDLGLNKQHSSDSGSDIPVRLRRPTKRPQPARKSKQQPNGGESNVEVSPRRPKTPPRRLKTLKARRSLVSRSNALSG</sequence>
<feature type="compositionally biased region" description="Polar residues" evidence="1">
    <location>
        <begin position="53"/>
        <end position="65"/>
    </location>
</feature>
<evidence type="ECO:0000313" key="2">
    <source>
        <dbReference type="EMBL" id="KAI1610755.1"/>
    </source>
</evidence>
<feature type="region of interest" description="Disordered" evidence="1">
    <location>
        <begin position="1"/>
        <end position="88"/>
    </location>
</feature>
<feature type="region of interest" description="Disordered" evidence="1">
    <location>
        <begin position="286"/>
        <end position="404"/>
    </location>
</feature>
<name>A0AAN6DQ08_9EURO</name>
<feature type="compositionally biased region" description="Basic and acidic residues" evidence="1">
    <location>
        <begin position="112"/>
        <end position="141"/>
    </location>
</feature>
<feature type="compositionally biased region" description="Low complexity" evidence="1">
    <location>
        <begin position="40"/>
        <end position="52"/>
    </location>
</feature>
<feature type="compositionally biased region" description="Basic residues" evidence="1">
    <location>
        <begin position="347"/>
        <end position="362"/>
    </location>
</feature>
<dbReference type="Proteomes" id="UP001203852">
    <property type="component" value="Unassembled WGS sequence"/>
</dbReference>
<dbReference type="EMBL" id="MU404357">
    <property type="protein sequence ID" value="KAI1610755.1"/>
    <property type="molecule type" value="Genomic_DNA"/>
</dbReference>
<comment type="caution">
    <text evidence="2">The sequence shown here is derived from an EMBL/GenBank/DDBJ whole genome shotgun (WGS) entry which is preliminary data.</text>
</comment>
<feature type="compositionally biased region" description="Basic residues" evidence="1">
    <location>
        <begin position="377"/>
        <end position="395"/>
    </location>
</feature>
<evidence type="ECO:0000256" key="1">
    <source>
        <dbReference type="SAM" id="MobiDB-lite"/>
    </source>
</evidence>
<dbReference type="AlphaFoldDB" id="A0AAN6DQ08"/>
<reference evidence="2" key="1">
    <citation type="journal article" date="2022" name="bioRxiv">
        <title>Deciphering the potential niche of two novel black yeast fungi from a biological soil crust based on their genomes, phenotypes, and melanin regulation.</title>
        <authorList>
            <consortium name="DOE Joint Genome Institute"/>
            <person name="Carr E.C."/>
            <person name="Barton Q."/>
            <person name="Grambo S."/>
            <person name="Sullivan M."/>
            <person name="Renfro C.M."/>
            <person name="Kuo A."/>
            <person name="Pangilinan J."/>
            <person name="Lipzen A."/>
            <person name="Keymanesh K."/>
            <person name="Savage E."/>
            <person name="Barry K."/>
            <person name="Grigoriev I.V."/>
            <person name="Riekhof W.R."/>
            <person name="Harris S.S."/>
        </authorList>
    </citation>
    <scope>NUCLEOTIDE SEQUENCE</scope>
    <source>
        <strain evidence="2">JF 03-4F</strain>
    </source>
</reference>
<feature type="compositionally biased region" description="Polar residues" evidence="1">
    <location>
        <begin position="18"/>
        <end position="31"/>
    </location>
</feature>
<keyword evidence="3" id="KW-1185">Reference proteome</keyword>
<feature type="compositionally biased region" description="Polar residues" evidence="1">
    <location>
        <begin position="363"/>
        <end position="373"/>
    </location>
</feature>
<protein>
    <submittedName>
        <fullName evidence="2">Uncharacterized protein</fullName>
    </submittedName>
</protein>